<evidence type="ECO:0000313" key="1">
    <source>
        <dbReference type="EMBL" id="GAH11041.1"/>
    </source>
</evidence>
<feature type="non-terminal residue" evidence="1">
    <location>
        <position position="1"/>
    </location>
</feature>
<name>X1CRJ6_9ZZZZ</name>
<organism evidence="1">
    <name type="scientific">marine sediment metagenome</name>
    <dbReference type="NCBI Taxonomy" id="412755"/>
    <lineage>
        <taxon>unclassified sequences</taxon>
        <taxon>metagenomes</taxon>
        <taxon>ecological metagenomes</taxon>
    </lineage>
</organism>
<dbReference type="AlphaFoldDB" id="X1CRJ6"/>
<sequence length="50" mass="5765">KLNKEFEEVEKGIFLTGEVPRRTSFETLDPQLKCKIGNEYIVDSFADDSK</sequence>
<reference evidence="1" key="1">
    <citation type="journal article" date="2014" name="Front. Microbiol.">
        <title>High frequency of phylogenetically diverse reductive dehalogenase-homologous genes in deep subseafloor sedimentary metagenomes.</title>
        <authorList>
            <person name="Kawai M."/>
            <person name="Futagami T."/>
            <person name="Toyoda A."/>
            <person name="Takaki Y."/>
            <person name="Nishi S."/>
            <person name="Hori S."/>
            <person name="Arai W."/>
            <person name="Tsubouchi T."/>
            <person name="Morono Y."/>
            <person name="Uchiyama I."/>
            <person name="Ito T."/>
            <person name="Fujiyama A."/>
            <person name="Inagaki F."/>
            <person name="Takami H."/>
        </authorList>
    </citation>
    <scope>NUCLEOTIDE SEQUENCE</scope>
    <source>
        <strain evidence="1">Expedition CK06-06</strain>
    </source>
</reference>
<accession>X1CRJ6</accession>
<gene>
    <name evidence="1" type="ORF">S01H4_64503</name>
</gene>
<proteinExistence type="predicted"/>
<protein>
    <submittedName>
        <fullName evidence="1">Uncharacterized protein</fullName>
    </submittedName>
</protein>
<comment type="caution">
    <text evidence="1">The sequence shown here is derived from an EMBL/GenBank/DDBJ whole genome shotgun (WGS) entry which is preliminary data.</text>
</comment>
<dbReference type="EMBL" id="BART01039141">
    <property type="protein sequence ID" value="GAH11041.1"/>
    <property type="molecule type" value="Genomic_DNA"/>
</dbReference>